<sequence>MSKNMSSHISSIQVILGERAKAHIANKGLRPEDICAIPAAAGGPKGLILQGLDQYLFSDWLGAEHLRQRAAKGIKPLQLIGASIGAWRMAAAASSNPIASFKRLAQQYVEAQDYRKGVDRHEISRVCGAMVQAVVAEEAQCMAKPVGKELLVWVNRGLTPLYHAKSQAHSHAQHQHARMQGFASAVLANSLNRNRLSSYFERWVFQSPGAHTDWLRQPFDRIPTRIENLDSLNIHDALLASGSIPFVLNPVHKITQALENNSTEVKHHEGPFWDGGLTDYHLALPYHRLDGLVLYPHFAPTVTPGWLDKFLKLRKAKPEWMSNVILVCPSPQFVASLPAKKIPDRSDFKRYKFDHSVRIPLWQSAIRESHRMADDFQQWLNDVNR</sequence>
<dbReference type="SUPFAM" id="SSF52151">
    <property type="entry name" value="FabD/lysophospholipase-like"/>
    <property type="match status" value="1"/>
</dbReference>
<protein>
    <recommendedName>
        <fullName evidence="2">PNPLA domain-containing protein</fullName>
    </recommendedName>
</protein>
<dbReference type="InterPro" id="IPR016035">
    <property type="entry name" value="Acyl_Trfase/lysoPLipase"/>
</dbReference>
<dbReference type="KEGG" id="lto:RGQ30_03130"/>
<dbReference type="EMBL" id="AP028947">
    <property type="protein sequence ID" value="BET24812.1"/>
    <property type="molecule type" value="Genomic_DNA"/>
</dbReference>
<keyword evidence="1" id="KW-0443">Lipid metabolism</keyword>
<gene>
    <name evidence="3" type="ORF">RGQ30_03130</name>
</gene>
<dbReference type="InterPro" id="IPR002641">
    <property type="entry name" value="PNPLA_dom"/>
</dbReference>
<evidence type="ECO:0000313" key="3">
    <source>
        <dbReference type="EMBL" id="BET24812.1"/>
    </source>
</evidence>
<keyword evidence="4" id="KW-1185">Reference proteome</keyword>
<accession>A0AA86IX89</accession>
<organism evidence="3 4">
    <name type="scientific">Limnobacter thiooxidans</name>
    <dbReference type="NCBI Taxonomy" id="131080"/>
    <lineage>
        <taxon>Bacteria</taxon>
        <taxon>Pseudomonadati</taxon>
        <taxon>Pseudomonadota</taxon>
        <taxon>Betaproteobacteria</taxon>
        <taxon>Burkholderiales</taxon>
        <taxon>Burkholderiaceae</taxon>
        <taxon>Limnobacter</taxon>
    </lineage>
</organism>
<feature type="domain" description="PNPLA" evidence="2">
    <location>
        <begin position="66"/>
        <end position="279"/>
    </location>
</feature>
<reference evidence="3 4" key="1">
    <citation type="submission" date="2023-10" db="EMBL/GenBank/DDBJ databases">
        <title>Complete Genome Sequence of Limnobacter thiooxidans CS-K2T, Isolated from freshwater lake sediments in Bavaria, Germany.</title>
        <authorList>
            <person name="Naruki M."/>
            <person name="Watanabe A."/>
            <person name="Warashina T."/>
            <person name="Morita T."/>
            <person name="Arakawa K."/>
        </authorList>
    </citation>
    <scope>NUCLEOTIDE SEQUENCE [LARGE SCALE GENOMIC DNA]</scope>
    <source>
        <strain evidence="3 4">CS-K2</strain>
    </source>
</reference>
<dbReference type="AlphaFoldDB" id="A0AA86IX89"/>
<evidence type="ECO:0000256" key="1">
    <source>
        <dbReference type="ARBA" id="ARBA00023098"/>
    </source>
</evidence>
<evidence type="ECO:0000259" key="2">
    <source>
        <dbReference type="Pfam" id="PF01734"/>
    </source>
</evidence>
<evidence type="ECO:0000313" key="4">
    <source>
        <dbReference type="Proteomes" id="UP001329151"/>
    </source>
</evidence>
<dbReference type="Pfam" id="PF01734">
    <property type="entry name" value="Patatin"/>
    <property type="match status" value="1"/>
</dbReference>
<dbReference type="Proteomes" id="UP001329151">
    <property type="component" value="Chromosome"/>
</dbReference>
<dbReference type="GO" id="GO:0006629">
    <property type="term" value="P:lipid metabolic process"/>
    <property type="evidence" value="ECO:0007669"/>
    <property type="project" value="UniProtKB-KW"/>
</dbReference>
<proteinExistence type="predicted"/>
<name>A0AA86IX89_9BURK</name>